<dbReference type="NCBIfam" id="TIGR01985">
    <property type="entry name" value="phasin_2"/>
    <property type="match status" value="1"/>
</dbReference>
<dbReference type="AlphaFoldDB" id="A0A2D2D5G2"/>
<dbReference type="InterPro" id="IPR018968">
    <property type="entry name" value="Phasin"/>
</dbReference>
<gene>
    <name evidence="2" type="ORF">CQW49_06440</name>
</gene>
<evidence type="ECO:0000259" key="1">
    <source>
        <dbReference type="Pfam" id="PF09361"/>
    </source>
</evidence>
<dbReference type="InterPro" id="IPR010234">
    <property type="entry name" value="Phasin_subfam-2"/>
</dbReference>
<proteinExistence type="predicted"/>
<dbReference type="RefSeq" id="WP_003614500.1">
    <property type="nucleotide sequence ID" value="NZ_ADVE02000001.1"/>
</dbReference>
<evidence type="ECO:0000313" key="2">
    <source>
        <dbReference type="EMBL" id="ATQ70260.1"/>
    </source>
</evidence>
<dbReference type="STRING" id="595536.GCA_000178815_03871"/>
<dbReference type="Pfam" id="PF09361">
    <property type="entry name" value="Phasin_2"/>
    <property type="match status" value="1"/>
</dbReference>
<dbReference type="KEGG" id="mtw:CQW49_06440"/>
<dbReference type="EMBL" id="CP023737">
    <property type="protein sequence ID" value="ATQ70260.1"/>
    <property type="molecule type" value="Genomic_DNA"/>
</dbReference>
<organism evidence="2 3">
    <name type="scientific">Methylosinus trichosporium (strain ATCC 35070 / NCIMB 11131 / UNIQEM 75 / OB3b)</name>
    <dbReference type="NCBI Taxonomy" id="595536"/>
    <lineage>
        <taxon>Bacteria</taxon>
        <taxon>Pseudomonadati</taxon>
        <taxon>Pseudomonadota</taxon>
        <taxon>Alphaproteobacteria</taxon>
        <taxon>Hyphomicrobiales</taxon>
        <taxon>Methylocystaceae</taxon>
        <taxon>Methylosinus</taxon>
    </lineage>
</organism>
<dbReference type="Proteomes" id="UP000230709">
    <property type="component" value="Chromosome"/>
</dbReference>
<sequence length="119" mass="12811">MSEPIFQIPNEVRDFAEKSMEQARKAFEGYAGAAQKAISSLETSTSTFQTGATDVSAKALGYAEANVNAAFELARKLLHAKDPQEVLTLQTEYVKTQVESIQSQAKDLGAALQKAATGR</sequence>
<name>A0A2D2D5G2_METT3</name>
<keyword evidence="3" id="KW-1185">Reference proteome</keyword>
<evidence type="ECO:0000313" key="3">
    <source>
        <dbReference type="Proteomes" id="UP000230709"/>
    </source>
</evidence>
<accession>A0A2D2D5G2</accession>
<feature type="domain" description="Phasin" evidence="1">
    <location>
        <begin position="32"/>
        <end position="117"/>
    </location>
</feature>
<protein>
    <submittedName>
        <fullName evidence="2">Phasin</fullName>
    </submittedName>
</protein>
<reference evidence="3" key="1">
    <citation type="submission" date="2017-10" db="EMBL/GenBank/DDBJ databases">
        <title>Completed PacBio SMRT sequence of Methylosinus trichosporium OB3b reveals presence of a third large plasmid.</title>
        <authorList>
            <person name="Charles T.C."/>
            <person name="Lynch M.D.J."/>
            <person name="Heil J.R."/>
            <person name="Cheng J."/>
        </authorList>
    </citation>
    <scope>NUCLEOTIDE SEQUENCE [LARGE SCALE GENOMIC DNA]</scope>
    <source>
        <strain evidence="3">OB3b</strain>
    </source>
</reference>